<sequence>MQNFEYYNRTKIIFGKGTEKQAGDETAKYAKRVLLHHSGGHAAKSGILDSVKDSLKKAGVSWVELDGVKPNPRLSKVYEGIEIVKKEKLEFILAVGGGSVIDSAKAIAIGALYDGDVWDFYDHKKTATLALPVATVLTIPAAGSESSVSSVITNEKGPWKQSVDEECIRPVFSILNPEFTYSLPPYQTACGVADMLAHIMERYFTKEPHVELTDELCEGAMRTIIRNARKVFSGGEKDYDARAEIMWAGSIAHNNLLSTGRIGDWASHVIEHELSAVYDIAHGAGLSIVFPAWIKYNLKGDVMRFARFAKKVWGVDGSFYDPEQAALEGIFRLKNFFRSIGLPVSFADAKLGTDRINEMAKRAVKFGPVGNFKKLDAGDVEAIYRIAAE</sequence>
<keyword evidence="2 5" id="KW-0560">Oxidoreductase</keyword>
<gene>
    <name evidence="5" type="ordered locus">TREAZ_1795</name>
</gene>
<proteinExistence type="inferred from homology"/>
<dbReference type="SUPFAM" id="SSF56796">
    <property type="entry name" value="Dehydroquinate synthase-like"/>
    <property type="match status" value="1"/>
</dbReference>
<dbReference type="InterPro" id="IPR001670">
    <property type="entry name" value="ADH_Fe/GldA"/>
</dbReference>
<dbReference type="GO" id="GO:0005829">
    <property type="term" value="C:cytosol"/>
    <property type="evidence" value="ECO:0007669"/>
    <property type="project" value="TreeGrafter"/>
</dbReference>
<dbReference type="CDD" id="cd08187">
    <property type="entry name" value="BDH"/>
    <property type="match status" value="1"/>
</dbReference>
<dbReference type="InterPro" id="IPR018211">
    <property type="entry name" value="ADH_Fe_CS"/>
</dbReference>
<dbReference type="HOGENOM" id="CLU_007207_0_4_12"/>
<evidence type="ECO:0000259" key="3">
    <source>
        <dbReference type="Pfam" id="PF00465"/>
    </source>
</evidence>
<dbReference type="InterPro" id="IPR056798">
    <property type="entry name" value="ADH_Fe_C"/>
</dbReference>
<dbReference type="Pfam" id="PF25137">
    <property type="entry name" value="ADH_Fe_C"/>
    <property type="match status" value="1"/>
</dbReference>
<name>F5YC09_LEAAZ</name>
<organism evidence="5 6">
    <name type="scientific">Leadbettera azotonutricia (strain ATCC BAA-888 / DSM 13862 / ZAS-9)</name>
    <name type="common">Treponema azotonutricium</name>
    <dbReference type="NCBI Taxonomy" id="545695"/>
    <lineage>
        <taxon>Bacteria</taxon>
        <taxon>Pseudomonadati</taxon>
        <taxon>Spirochaetota</taxon>
        <taxon>Spirochaetia</taxon>
        <taxon>Spirochaetales</taxon>
        <taxon>Breznakiellaceae</taxon>
        <taxon>Leadbettera</taxon>
    </lineage>
</organism>
<dbReference type="Gene3D" id="3.40.50.1970">
    <property type="match status" value="1"/>
</dbReference>
<reference evidence="6" key="1">
    <citation type="submission" date="2009-12" db="EMBL/GenBank/DDBJ databases">
        <title>Complete sequence of Treponema azotonutricium strain ZAS-9.</title>
        <authorList>
            <person name="Tetu S.G."/>
            <person name="Matson E."/>
            <person name="Ren Q."/>
            <person name="Seshadri R."/>
            <person name="Elbourne L."/>
            <person name="Hassan K.A."/>
            <person name="Durkin A."/>
            <person name="Radune D."/>
            <person name="Mohamoud Y."/>
            <person name="Shay R."/>
            <person name="Jin S."/>
            <person name="Zhang X."/>
            <person name="Lucey K."/>
            <person name="Ballor N.R."/>
            <person name="Ottesen E."/>
            <person name="Rosenthal R."/>
            <person name="Allen A."/>
            <person name="Leadbetter J.R."/>
            <person name="Paulsen I.T."/>
        </authorList>
    </citation>
    <scope>NUCLEOTIDE SEQUENCE [LARGE SCALE GENOMIC DNA]</scope>
    <source>
        <strain evidence="6">ATCC BAA-888 / DSM 13862 / ZAS-9</strain>
    </source>
</reference>
<keyword evidence="6" id="KW-1185">Reference proteome</keyword>
<evidence type="ECO:0000313" key="6">
    <source>
        <dbReference type="Proteomes" id="UP000009222"/>
    </source>
</evidence>
<comment type="similarity">
    <text evidence="1">Belongs to the iron-containing alcohol dehydrogenase family.</text>
</comment>
<dbReference type="PROSITE" id="PS00060">
    <property type="entry name" value="ADH_IRON_2"/>
    <property type="match status" value="1"/>
</dbReference>
<reference evidence="5 6" key="2">
    <citation type="journal article" date="2011" name="ISME J.">
        <title>RNA-seq reveals cooperative metabolic interactions between two termite-gut spirochete species in co-culture.</title>
        <authorList>
            <person name="Rosenthal A.Z."/>
            <person name="Matson E.G."/>
            <person name="Eldar A."/>
            <person name="Leadbetter J.R."/>
        </authorList>
    </citation>
    <scope>NUCLEOTIDE SEQUENCE [LARGE SCALE GENOMIC DNA]</scope>
    <source>
        <strain evidence="6">ATCC BAA-888 / DSM 13862 / ZAS-9</strain>
    </source>
</reference>
<dbReference type="EC" id="1.1.1.-" evidence="5"/>
<evidence type="ECO:0000256" key="2">
    <source>
        <dbReference type="ARBA" id="ARBA00023002"/>
    </source>
</evidence>
<dbReference type="GO" id="GO:0008106">
    <property type="term" value="F:alcohol dehydrogenase (NADP+) activity"/>
    <property type="evidence" value="ECO:0007669"/>
    <property type="project" value="TreeGrafter"/>
</dbReference>
<dbReference type="PANTHER" id="PTHR43633">
    <property type="entry name" value="ALCOHOL DEHYDROGENASE YQHD"/>
    <property type="match status" value="1"/>
</dbReference>
<dbReference type="FunFam" id="3.40.50.1970:FF:000003">
    <property type="entry name" value="Alcohol dehydrogenase, iron-containing"/>
    <property type="match status" value="1"/>
</dbReference>
<accession>F5YC09</accession>
<dbReference type="InParanoid" id="F5YC09"/>
<dbReference type="GO" id="GO:1990362">
    <property type="term" value="F:butanol dehydrogenase (NAD+) activity"/>
    <property type="evidence" value="ECO:0007669"/>
    <property type="project" value="InterPro"/>
</dbReference>
<dbReference type="Pfam" id="PF00465">
    <property type="entry name" value="Fe-ADH"/>
    <property type="match status" value="1"/>
</dbReference>
<dbReference type="PANTHER" id="PTHR43633:SF1">
    <property type="entry name" value="ALCOHOL DEHYDROGENASE YQHD"/>
    <property type="match status" value="1"/>
</dbReference>
<dbReference type="Gene3D" id="1.20.1090.10">
    <property type="entry name" value="Dehydroquinate synthase-like - alpha domain"/>
    <property type="match status" value="1"/>
</dbReference>
<dbReference type="STRING" id="545695.TREAZ_1795"/>
<dbReference type="GO" id="GO:0046872">
    <property type="term" value="F:metal ion binding"/>
    <property type="evidence" value="ECO:0007669"/>
    <property type="project" value="InterPro"/>
</dbReference>
<evidence type="ECO:0000256" key="1">
    <source>
        <dbReference type="ARBA" id="ARBA00007358"/>
    </source>
</evidence>
<feature type="domain" description="Alcohol dehydrogenase iron-type/glycerol dehydrogenase GldA" evidence="3">
    <location>
        <begin position="10"/>
        <end position="177"/>
    </location>
</feature>
<dbReference type="AlphaFoldDB" id="F5YC09"/>
<dbReference type="OrthoDB" id="9801156at2"/>
<evidence type="ECO:0000313" key="5">
    <source>
        <dbReference type="EMBL" id="AEF82173.1"/>
    </source>
</evidence>
<dbReference type="RefSeq" id="WP_015710235.1">
    <property type="nucleotide sequence ID" value="NC_015577.1"/>
</dbReference>
<dbReference type="eggNOG" id="COG1979">
    <property type="taxonomic scope" value="Bacteria"/>
</dbReference>
<dbReference type="InterPro" id="IPR044731">
    <property type="entry name" value="BDH-like"/>
</dbReference>
<dbReference type="GO" id="GO:1990002">
    <property type="term" value="F:methylglyoxal reductase (NADPH) (acetol producing) activity"/>
    <property type="evidence" value="ECO:0007669"/>
    <property type="project" value="TreeGrafter"/>
</dbReference>
<dbReference type="Proteomes" id="UP000009222">
    <property type="component" value="Chromosome"/>
</dbReference>
<dbReference type="KEGG" id="taz:TREAZ_1795"/>
<dbReference type="EMBL" id="CP001841">
    <property type="protein sequence ID" value="AEF82173.1"/>
    <property type="molecule type" value="Genomic_DNA"/>
</dbReference>
<feature type="domain" description="Fe-containing alcohol dehydrogenase-like C-terminal" evidence="4">
    <location>
        <begin position="189"/>
        <end position="386"/>
    </location>
</feature>
<dbReference type="FunCoup" id="F5YC09">
    <property type="interactions" value="50"/>
</dbReference>
<evidence type="ECO:0000259" key="4">
    <source>
        <dbReference type="Pfam" id="PF25137"/>
    </source>
</evidence>
<protein>
    <submittedName>
        <fullName evidence="5">NADH-dependent butanol dehydrogenase A</fullName>
        <ecNumber evidence="5">1.1.1.-</ecNumber>
    </submittedName>
</protein>